<evidence type="ECO:0000313" key="1">
    <source>
        <dbReference type="EMBL" id="ABV73618.1"/>
    </source>
</evidence>
<dbReference type="Proteomes" id="UP000007056">
    <property type="component" value="Chromosome"/>
</dbReference>
<dbReference type="STRING" id="293613.A1E_03415"/>
<dbReference type="HOGENOM" id="CLU_2993822_0_0_5"/>
<sequence length="57" mass="6944">MLRSEEFRPIFSKIKYSFYAAIFMLQILNKHKIYPAIFMQAIRYTIIIIMTRIDNKI</sequence>
<name>A8EZ35_RICCK</name>
<organism evidence="1 2">
    <name type="scientific">Rickettsia canadensis (strain McKiel)</name>
    <dbReference type="NCBI Taxonomy" id="293613"/>
    <lineage>
        <taxon>Bacteria</taxon>
        <taxon>Pseudomonadati</taxon>
        <taxon>Pseudomonadota</taxon>
        <taxon>Alphaproteobacteria</taxon>
        <taxon>Rickettsiales</taxon>
        <taxon>Rickettsiaceae</taxon>
        <taxon>Rickettsieae</taxon>
        <taxon>Rickettsia</taxon>
        <taxon>belli group</taxon>
    </lineage>
</organism>
<proteinExistence type="predicted"/>
<gene>
    <name evidence="1" type="ordered locus">A1E_03415</name>
</gene>
<reference evidence="2" key="1">
    <citation type="submission" date="2007-09" db="EMBL/GenBank/DDBJ databases">
        <title>Complete genome sequence of Rickettsia canadensis.</title>
        <authorList>
            <person name="Madan A."/>
            <person name="Fahey J."/>
            <person name="Helton E."/>
            <person name="Ketteman M."/>
            <person name="Madan A."/>
            <person name="Rodrigues S."/>
            <person name="Sanchez A."/>
            <person name="Whiting M."/>
            <person name="Dasch G."/>
            <person name="Eremeeva M."/>
        </authorList>
    </citation>
    <scope>NUCLEOTIDE SEQUENCE [LARGE SCALE GENOMIC DNA]</scope>
    <source>
        <strain evidence="2">McKiel</strain>
    </source>
</reference>
<evidence type="ECO:0000313" key="2">
    <source>
        <dbReference type="Proteomes" id="UP000007056"/>
    </source>
</evidence>
<dbReference type="AlphaFoldDB" id="A8EZ35"/>
<protein>
    <submittedName>
        <fullName evidence="1">Uncharacterized protein</fullName>
    </submittedName>
</protein>
<dbReference type="KEGG" id="rcm:A1E_03415"/>
<accession>A8EZ35</accession>
<dbReference type="EMBL" id="CP000409">
    <property type="protein sequence ID" value="ABV73618.1"/>
    <property type="molecule type" value="Genomic_DNA"/>
</dbReference>